<gene>
    <name evidence="3" type="ORF">BRETT_001979</name>
</gene>
<dbReference type="RefSeq" id="XP_041138308.1">
    <property type="nucleotide sequence ID" value="XM_041280517.1"/>
</dbReference>
<evidence type="ECO:0000256" key="2">
    <source>
        <dbReference type="SAM" id="MobiDB-lite"/>
    </source>
</evidence>
<dbReference type="OrthoDB" id="4082961at2759"/>
<evidence type="ECO:0000256" key="1">
    <source>
        <dbReference type="ARBA" id="ARBA00022786"/>
    </source>
</evidence>
<evidence type="ECO:0000313" key="3">
    <source>
        <dbReference type="EMBL" id="QOU21815.1"/>
    </source>
</evidence>
<dbReference type="KEGG" id="bbrx:BRETT_001979"/>
<dbReference type="AlphaFoldDB" id="A0A871RCD8"/>
<dbReference type="EMBL" id="CP063137">
    <property type="protein sequence ID" value="QOU21815.1"/>
    <property type="molecule type" value="Genomic_DNA"/>
</dbReference>
<dbReference type="Pfam" id="PF10471">
    <property type="entry name" value="ANAPC_CDC26"/>
    <property type="match status" value="1"/>
</dbReference>
<name>A0A871RCD8_DEKBR</name>
<reference evidence="3" key="1">
    <citation type="submission" date="2020-10" db="EMBL/GenBank/DDBJ databases">
        <authorList>
            <person name="Palmer J.M."/>
        </authorList>
    </citation>
    <scope>NUCLEOTIDE SEQUENCE</scope>
    <source>
        <strain evidence="3">UCD 2041</strain>
    </source>
</reference>
<sequence>MLRRDPTTIKLSSEDIKEFTREQRYKMISEKTTRRGNNQNEKDEGGSKDSEDKRSEWVGGEGN</sequence>
<dbReference type="GO" id="GO:0005680">
    <property type="term" value="C:anaphase-promoting complex"/>
    <property type="evidence" value="ECO:0007669"/>
    <property type="project" value="InterPro"/>
</dbReference>
<feature type="region of interest" description="Disordered" evidence="2">
    <location>
        <begin position="22"/>
        <end position="63"/>
    </location>
</feature>
<feature type="compositionally biased region" description="Basic and acidic residues" evidence="2">
    <location>
        <begin position="22"/>
        <end position="33"/>
    </location>
</feature>
<dbReference type="GeneID" id="64573903"/>
<reference evidence="3" key="2">
    <citation type="journal article" name="BMC Genomics">
        <title>New genome assemblies reveal patterns of domestication and adaptation across Brettanomyces (Dekkera) species.</title>
        <authorList>
            <person name="Roach M.J."/>
            <person name="Borneman A.R."/>
        </authorList>
    </citation>
    <scope>NUCLEOTIDE SEQUENCE</scope>
    <source>
        <strain evidence="3">UCD 2041</strain>
    </source>
</reference>
<evidence type="ECO:0000313" key="4">
    <source>
        <dbReference type="Proteomes" id="UP000663131"/>
    </source>
</evidence>
<protein>
    <submittedName>
        <fullName evidence="3">Uncharacterized protein</fullName>
    </submittedName>
</protein>
<dbReference type="Proteomes" id="UP000663131">
    <property type="component" value="Chromosome 9"/>
</dbReference>
<dbReference type="GO" id="GO:0031145">
    <property type="term" value="P:anaphase-promoting complex-dependent catabolic process"/>
    <property type="evidence" value="ECO:0007669"/>
    <property type="project" value="InterPro"/>
</dbReference>
<proteinExistence type="predicted"/>
<feature type="compositionally biased region" description="Basic and acidic residues" evidence="2">
    <location>
        <begin position="40"/>
        <end position="56"/>
    </location>
</feature>
<keyword evidence="1" id="KW-0833">Ubl conjugation pathway</keyword>
<organism evidence="3 4">
    <name type="scientific">Dekkera bruxellensis</name>
    <name type="common">Brettanomyces custersii</name>
    <dbReference type="NCBI Taxonomy" id="5007"/>
    <lineage>
        <taxon>Eukaryota</taxon>
        <taxon>Fungi</taxon>
        <taxon>Dikarya</taxon>
        <taxon>Ascomycota</taxon>
        <taxon>Saccharomycotina</taxon>
        <taxon>Pichiomycetes</taxon>
        <taxon>Pichiales</taxon>
        <taxon>Pichiaceae</taxon>
        <taxon>Brettanomyces</taxon>
    </lineage>
</organism>
<dbReference type="InterPro" id="IPR018860">
    <property type="entry name" value="APC_suCDC26"/>
</dbReference>
<accession>A0A871RCD8</accession>